<dbReference type="EMBL" id="UINC01004359">
    <property type="protein sequence ID" value="SVA13752.1"/>
    <property type="molecule type" value="Genomic_DNA"/>
</dbReference>
<sequence length="162" mass="19459">METINKVKGTRITRVYSAKFYFFKYITEEDNKWFNIFPLLFSLGKKGKMIQGLDFHYLPIKMRIPLIEQLKLIKPDMVKSPVAFARYFNKLMWTQRKWRPAQVCYKRYNIGNIRGGKIIRIERDDWERTLLQPKVEKFVTSTLNKVATGRVWRESIKKMRTG</sequence>
<dbReference type="AlphaFoldDB" id="A0A381TC63"/>
<accession>A0A381TC63</accession>
<gene>
    <name evidence="1" type="ORF">METZ01_LOCUS66606</name>
</gene>
<name>A0A381TC63_9ZZZZ</name>
<reference evidence="1" key="1">
    <citation type="submission" date="2018-05" db="EMBL/GenBank/DDBJ databases">
        <authorList>
            <person name="Lanie J.A."/>
            <person name="Ng W.-L."/>
            <person name="Kazmierczak K.M."/>
            <person name="Andrzejewski T.M."/>
            <person name="Davidsen T.M."/>
            <person name="Wayne K.J."/>
            <person name="Tettelin H."/>
            <person name="Glass J.I."/>
            <person name="Rusch D."/>
            <person name="Podicherti R."/>
            <person name="Tsui H.-C.T."/>
            <person name="Winkler M.E."/>
        </authorList>
    </citation>
    <scope>NUCLEOTIDE SEQUENCE</scope>
</reference>
<proteinExistence type="predicted"/>
<protein>
    <submittedName>
        <fullName evidence="1">Uncharacterized protein</fullName>
    </submittedName>
</protein>
<evidence type="ECO:0000313" key="1">
    <source>
        <dbReference type="EMBL" id="SVA13752.1"/>
    </source>
</evidence>
<organism evidence="1">
    <name type="scientific">marine metagenome</name>
    <dbReference type="NCBI Taxonomy" id="408172"/>
    <lineage>
        <taxon>unclassified sequences</taxon>
        <taxon>metagenomes</taxon>
        <taxon>ecological metagenomes</taxon>
    </lineage>
</organism>